<proteinExistence type="predicted"/>
<dbReference type="Pfam" id="PF01077">
    <property type="entry name" value="NIR_SIR"/>
    <property type="match status" value="1"/>
</dbReference>
<evidence type="ECO:0000256" key="1">
    <source>
        <dbReference type="ARBA" id="ARBA00022485"/>
    </source>
</evidence>
<evidence type="ECO:0000256" key="3">
    <source>
        <dbReference type="ARBA" id="ARBA00022723"/>
    </source>
</evidence>
<dbReference type="GO" id="GO:0020037">
    <property type="term" value="F:heme binding"/>
    <property type="evidence" value="ECO:0007669"/>
    <property type="project" value="InterPro"/>
</dbReference>
<dbReference type="EMBL" id="ACBY02000071">
    <property type="protein sequence ID" value="EFB74421.1"/>
    <property type="molecule type" value="Genomic_DNA"/>
</dbReference>
<dbReference type="SUPFAM" id="SSF56014">
    <property type="entry name" value="Nitrite and sulphite reductase 4Fe-4S domain-like"/>
    <property type="match status" value="2"/>
</dbReference>
<feature type="domain" description="Nitrite/sulphite reductase 4Fe-4S" evidence="7">
    <location>
        <begin position="119"/>
        <end position="267"/>
    </location>
</feature>
<dbReference type="Gene3D" id="3.90.480.10">
    <property type="entry name" value="Sulfite Reductase Hemoprotein,Domain 2"/>
    <property type="match status" value="1"/>
</dbReference>
<accession>D1PSD6</accession>
<feature type="domain" description="Nitrite/Sulfite reductase ferredoxin-like" evidence="8">
    <location>
        <begin position="43"/>
        <end position="106"/>
    </location>
</feature>
<evidence type="ECO:0000313" key="9">
    <source>
        <dbReference type="EMBL" id="EFB74421.1"/>
    </source>
</evidence>
<comment type="caution">
    <text evidence="9">The sequence shown here is derived from an EMBL/GenBank/DDBJ whole genome shotgun (WGS) entry which is preliminary data.</text>
</comment>
<dbReference type="InterPro" id="IPR005117">
    <property type="entry name" value="NiRdtase/SiRdtase_haem-b_fer"/>
</dbReference>
<dbReference type="GO" id="GO:0016491">
    <property type="term" value="F:oxidoreductase activity"/>
    <property type="evidence" value="ECO:0007669"/>
    <property type="project" value="UniProtKB-KW"/>
</dbReference>
<dbReference type="InterPro" id="IPR051329">
    <property type="entry name" value="NIR_SIR_4Fe-4S"/>
</dbReference>
<dbReference type="OrthoDB" id="9803707at2"/>
<dbReference type="Proteomes" id="UP000003438">
    <property type="component" value="Unassembled WGS sequence"/>
</dbReference>
<protein>
    <submittedName>
        <fullName evidence="9">Nitrite/sulfite reductase ferredoxin domain protein</fullName>
    </submittedName>
</protein>
<evidence type="ECO:0000259" key="7">
    <source>
        <dbReference type="Pfam" id="PF01077"/>
    </source>
</evidence>
<keyword evidence="3" id="KW-0479">Metal-binding</keyword>
<keyword evidence="1" id="KW-0004">4Fe-4S</keyword>
<dbReference type="InterPro" id="IPR036136">
    <property type="entry name" value="Nit/Sulf_reduc_fer-like_dom_sf"/>
</dbReference>
<dbReference type="InterPro" id="IPR045854">
    <property type="entry name" value="NO2/SO3_Rdtase_4Fe4S_sf"/>
</dbReference>
<organism evidence="9 10">
    <name type="scientific">Subdoligranulum variabile DSM 15176</name>
    <dbReference type="NCBI Taxonomy" id="411471"/>
    <lineage>
        <taxon>Bacteria</taxon>
        <taxon>Bacillati</taxon>
        <taxon>Bacillota</taxon>
        <taxon>Clostridia</taxon>
        <taxon>Eubacteriales</taxon>
        <taxon>Oscillospiraceae</taxon>
        <taxon>Subdoligranulum</taxon>
    </lineage>
</organism>
<evidence type="ECO:0000259" key="8">
    <source>
        <dbReference type="Pfam" id="PF03460"/>
    </source>
</evidence>
<dbReference type="eggNOG" id="COG0155">
    <property type="taxonomic scope" value="Bacteria"/>
</dbReference>
<evidence type="ECO:0000256" key="2">
    <source>
        <dbReference type="ARBA" id="ARBA00022617"/>
    </source>
</evidence>
<keyword evidence="2" id="KW-0349">Heme</keyword>
<keyword evidence="6" id="KW-0411">Iron-sulfur</keyword>
<dbReference type="RefSeq" id="WP_007048664.1">
    <property type="nucleotide sequence ID" value="NZ_GG704771.1"/>
</dbReference>
<name>D1PSD6_9FIRM</name>
<evidence type="ECO:0000313" key="10">
    <source>
        <dbReference type="Proteomes" id="UP000003438"/>
    </source>
</evidence>
<dbReference type="HOGENOM" id="CLU_015667_1_1_9"/>
<dbReference type="AlphaFoldDB" id="D1PSD6"/>
<keyword evidence="4" id="KW-0560">Oxidoreductase</keyword>
<dbReference type="Gene3D" id="3.30.413.10">
    <property type="entry name" value="Sulfite Reductase Hemoprotein, domain 1"/>
    <property type="match status" value="2"/>
</dbReference>
<dbReference type="GO" id="GO:0051539">
    <property type="term" value="F:4 iron, 4 sulfur cluster binding"/>
    <property type="evidence" value="ECO:0007669"/>
    <property type="project" value="UniProtKB-KW"/>
</dbReference>
<evidence type="ECO:0000256" key="6">
    <source>
        <dbReference type="ARBA" id="ARBA00023014"/>
    </source>
</evidence>
<gene>
    <name evidence="9" type="ORF">SUBVAR_07319</name>
</gene>
<dbReference type="InterPro" id="IPR006067">
    <property type="entry name" value="NO2/SO3_Rdtase_4Fe4S_dom"/>
</dbReference>
<dbReference type="GO" id="GO:0046872">
    <property type="term" value="F:metal ion binding"/>
    <property type="evidence" value="ECO:0007669"/>
    <property type="project" value="UniProtKB-KW"/>
</dbReference>
<evidence type="ECO:0000256" key="5">
    <source>
        <dbReference type="ARBA" id="ARBA00023004"/>
    </source>
</evidence>
<dbReference type="SUPFAM" id="SSF55124">
    <property type="entry name" value="Nitrite/Sulfite reductase N-terminal domain-like"/>
    <property type="match status" value="2"/>
</dbReference>
<dbReference type="PANTHER" id="PTHR32439:SF9">
    <property type="entry name" value="BLR3264 PROTEIN"/>
    <property type="match status" value="1"/>
</dbReference>
<keyword evidence="5" id="KW-0408">Iron</keyword>
<evidence type="ECO:0000256" key="4">
    <source>
        <dbReference type="ARBA" id="ARBA00023002"/>
    </source>
</evidence>
<dbReference type="PANTHER" id="PTHR32439">
    <property type="entry name" value="FERREDOXIN--NITRITE REDUCTASE, CHLOROPLASTIC"/>
    <property type="match status" value="1"/>
</dbReference>
<sequence>MNEQWLNLYRTEIEEFYKKTRAFAAGDLSRKDYKGASGGFGSYAQRDGTKHMLRLRLPGGRLTEPRLQFLARIAGKYDIAPLKLTTCETIQLHNLTPDLLPVLMEQAAYCDIITRGGGGDNPRNVMASPLTGVQTGEAFDVMPWAEAASNYLLSICRDIHMPRKLKVAFCNGVDDCVHATFRDMGFIAQADGTFRLYIAGGLGNNHRMGVLVEEHLPASDVLYAIRAMIDVFCAHGNYENRAKARTRYLQETLGAEELCRVYREALAARKAEGGLDLNLTPKAVTKTGEGTLEDVRVIAQKQPGLYAVAYHPIGGILPTGKPTELAALLREMPAAECRVAPHETIYIINLTADEARRILAATEDGAKTLFETSVACIGAAICQQGVRDSQAALQACVKAVREAGIPDGALPKVCISGCPSSCSGHQAGAIGFQGCVKPVPGGKPAPAFRMFLNGNDALGAEQFGEVMGFVYEDQLPALLVELGQAAAAAGQDWQSWHTTHGEELKTILAKYL</sequence>
<reference evidence="9" key="1">
    <citation type="submission" date="2009-12" db="EMBL/GenBank/DDBJ databases">
        <authorList>
            <person name="Weinstock G."/>
            <person name="Sodergren E."/>
            <person name="Clifton S."/>
            <person name="Fulton L."/>
            <person name="Fulton B."/>
            <person name="Courtney L."/>
            <person name="Fronick C."/>
            <person name="Harrison M."/>
            <person name="Strong C."/>
            <person name="Farmer C."/>
            <person name="Delahaunty K."/>
            <person name="Markovic C."/>
            <person name="Hall O."/>
            <person name="Minx P."/>
            <person name="Tomlinson C."/>
            <person name="Mitreva M."/>
            <person name="Nelson J."/>
            <person name="Hou S."/>
            <person name="Wollam A."/>
            <person name="Pepin K.H."/>
            <person name="Johnson M."/>
            <person name="Bhonagiri V."/>
            <person name="Nash W.E."/>
            <person name="Warren W."/>
            <person name="Chinwalla A."/>
            <person name="Mardis E.R."/>
            <person name="Wilson R.K."/>
        </authorList>
    </citation>
    <scope>NUCLEOTIDE SEQUENCE [LARGE SCALE GENOMIC DNA]</scope>
    <source>
        <strain evidence="9">DSM 15176</strain>
    </source>
</reference>
<dbReference type="Pfam" id="PF03460">
    <property type="entry name" value="NIR_SIR_ferr"/>
    <property type="match status" value="1"/>
</dbReference>
<keyword evidence="10" id="KW-1185">Reference proteome</keyword>
<dbReference type="STRING" id="411471.SUBVAR_07319"/>